<sequence>MRVNYLGPVVVGVEHPAMAEMDSRRFPPSCFLVEISEEALPGGEVLEGDVLVVAEIG</sequence>
<dbReference type="RefSeq" id="WP_250083056.1">
    <property type="nucleotide sequence ID" value="NZ_JAMJPJ010000025.1"/>
</dbReference>
<name>A0ABT0ST15_9GAMM</name>
<gene>
    <name evidence="1" type="ORF">M8006_13465</name>
</gene>
<protein>
    <submittedName>
        <fullName evidence="1">Uncharacterized protein</fullName>
    </submittedName>
</protein>
<proteinExistence type="predicted"/>
<keyword evidence="2" id="KW-1185">Reference proteome</keyword>
<organism evidence="1 2">
    <name type="scientific">Halomonas llamarensis</name>
    <dbReference type="NCBI Taxonomy" id="2945104"/>
    <lineage>
        <taxon>Bacteria</taxon>
        <taxon>Pseudomonadati</taxon>
        <taxon>Pseudomonadota</taxon>
        <taxon>Gammaproteobacteria</taxon>
        <taxon>Oceanospirillales</taxon>
        <taxon>Halomonadaceae</taxon>
        <taxon>Halomonas</taxon>
    </lineage>
</organism>
<evidence type="ECO:0000313" key="1">
    <source>
        <dbReference type="EMBL" id="MCL7930974.1"/>
    </source>
</evidence>
<accession>A0ABT0ST15</accession>
<comment type="caution">
    <text evidence="1">The sequence shown here is derived from an EMBL/GenBank/DDBJ whole genome shotgun (WGS) entry which is preliminary data.</text>
</comment>
<reference evidence="1" key="1">
    <citation type="submission" date="2022-05" db="EMBL/GenBank/DDBJ databases">
        <title>Halomonas geminus sp. nov. and Halomonas llamarensis sp. nov. isolated from high-altitude salars of the Atacama Desert.</title>
        <authorList>
            <person name="Hintersatz C."/>
            <person name="Rojas L.A."/>
            <person name="Wei T.-S."/>
            <person name="Kutschke S."/>
            <person name="Lehmann F."/>
            <person name="Jain R."/>
            <person name="Pollmann K."/>
        </authorList>
    </citation>
    <scope>NUCLEOTIDE SEQUENCE</scope>
    <source>
        <strain evidence="1">ATCHA</strain>
    </source>
</reference>
<evidence type="ECO:0000313" key="2">
    <source>
        <dbReference type="Proteomes" id="UP001165308"/>
    </source>
</evidence>
<dbReference type="EMBL" id="JAMJPJ010000025">
    <property type="protein sequence ID" value="MCL7930974.1"/>
    <property type="molecule type" value="Genomic_DNA"/>
</dbReference>
<dbReference type="Proteomes" id="UP001165308">
    <property type="component" value="Unassembled WGS sequence"/>
</dbReference>